<dbReference type="PANTHER" id="PTHR37533:SF2">
    <property type="entry name" value="FLAGELLAR HOOK-LENGTH CONTROL PROTEIN"/>
    <property type="match status" value="1"/>
</dbReference>
<feature type="compositionally biased region" description="Polar residues" evidence="4">
    <location>
        <begin position="353"/>
        <end position="370"/>
    </location>
</feature>
<keyword evidence="3" id="KW-1005">Bacterial flagellum biogenesis</keyword>
<dbReference type="Pfam" id="PF02120">
    <property type="entry name" value="Flg_hook"/>
    <property type="match status" value="1"/>
</dbReference>
<feature type="compositionally biased region" description="Low complexity" evidence="4">
    <location>
        <begin position="136"/>
        <end position="146"/>
    </location>
</feature>
<dbReference type="GO" id="GO:0009424">
    <property type="term" value="C:bacterial-type flagellum hook"/>
    <property type="evidence" value="ECO:0007669"/>
    <property type="project" value="InterPro"/>
</dbReference>
<evidence type="ECO:0000256" key="4">
    <source>
        <dbReference type="SAM" id="MobiDB-lite"/>
    </source>
</evidence>
<feature type="compositionally biased region" description="Polar residues" evidence="4">
    <location>
        <begin position="1"/>
        <end position="13"/>
    </location>
</feature>
<protein>
    <recommendedName>
        <fullName evidence="5">Flagellar hook-length control protein-like C-terminal domain-containing protein</fullName>
    </recommendedName>
</protein>
<dbReference type="Gene3D" id="3.30.750.140">
    <property type="match status" value="1"/>
</dbReference>
<comment type="caution">
    <text evidence="6">The sequence shown here is derived from an EMBL/GenBank/DDBJ whole genome shotgun (WGS) entry which is preliminary data.</text>
</comment>
<feature type="compositionally biased region" description="Low complexity" evidence="4">
    <location>
        <begin position="153"/>
        <end position="171"/>
    </location>
</feature>
<comment type="function">
    <text evidence="1">Controls the length of the flagellar hook.</text>
</comment>
<reference evidence="6 7" key="1">
    <citation type="submission" date="2016-12" db="EMBL/GenBank/DDBJ databases">
        <title>Diversity of luminous bacteria.</title>
        <authorList>
            <person name="Yoshizawa S."/>
            <person name="Kogure K."/>
        </authorList>
    </citation>
    <scope>NUCLEOTIDE SEQUENCE [LARGE SCALE GENOMIC DNA]</scope>
    <source>
        <strain evidence="6 7">SA4-48</strain>
    </source>
</reference>
<name>A0A2S7UUV8_9GAMM</name>
<dbReference type="InterPro" id="IPR021136">
    <property type="entry name" value="Flagellar_hook_control-like_C"/>
</dbReference>
<dbReference type="Proteomes" id="UP000239007">
    <property type="component" value="Unassembled WGS sequence"/>
</dbReference>
<evidence type="ECO:0000313" key="6">
    <source>
        <dbReference type="EMBL" id="PQJ53776.1"/>
    </source>
</evidence>
<accession>A0A2S7UUV8</accession>
<feature type="region of interest" description="Disordered" evidence="4">
    <location>
        <begin position="1"/>
        <end position="184"/>
    </location>
</feature>
<evidence type="ECO:0000256" key="3">
    <source>
        <dbReference type="ARBA" id="ARBA00022795"/>
    </source>
</evidence>
<evidence type="ECO:0000256" key="2">
    <source>
        <dbReference type="ARBA" id="ARBA00009149"/>
    </source>
</evidence>
<dbReference type="InterPro" id="IPR038610">
    <property type="entry name" value="FliK-like_C_sf"/>
</dbReference>
<feature type="compositionally biased region" description="Polar residues" evidence="4">
    <location>
        <begin position="106"/>
        <end position="135"/>
    </location>
</feature>
<proteinExistence type="inferred from homology"/>
<feature type="compositionally biased region" description="Polar residues" evidence="4">
    <location>
        <begin position="83"/>
        <end position="97"/>
    </location>
</feature>
<dbReference type="InterPro" id="IPR001635">
    <property type="entry name" value="Flag_hook_Flik"/>
</dbReference>
<feature type="compositionally biased region" description="Basic and acidic residues" evidence="4">
    <location>
        <begin position="47"/>
        <end position="69"/>
    </location>
</feature>
<dbReference type="EMBL" id="MSCH01000003">
    <property type="protein sequence ID" value="PQJ53776.1"/>
    <property type="molecule type" value="Genomic_DNA"/>
</dbReference>
<evidence type="ECO:0000259" key="5">
    <source>
        <dbReference type="Pfam" id="PF02120"/>
    </source>
</evidence>
<feature type="compositionally biased region" description="Polar residues" evidence="4">
    <location>
        <begin position="22"/>
        <end position="32"/>
    </location>
</feature>
<sequence>MLQNNVLLNQSVSEPKREPVVNKSSQNNTNSKFEAAMSYSRQQQLKTEQRQDAARNDQLRQQQRREQEQAKSQSQSRTESDSKVQASTDNQVNSRSDTNNKKNESSDVNSKNTVASNDTKATDVQSTEDSNATQLDASSGSETSASEGDDSENLSSENLSSEILASESSASKDLASVNTASEQTKEISPLLLNVGDEKINTQASSENEEADDMSWLDTVIKIVVDHKQKNDTSANNDVSIDLDAETTDESMASEELDNVLQSSDPEALQKLLAELTSLKGEQAQDDSKVEFSNLSSLLTSDVINTDKETDALSSDSLDLLGSEIADEVVDESITDEIDTQVLVANTAAETKNVLPQSNDSELASSDSEQSLVAEDGSDLMSENTQIFANLAAQQETKNSDTIKQQSWLEQAAKNSNVLNFANPTLQGLIKSNNTGETELNKFSTELNIDADGLTNAKADTGKDGESKLDSEMKSLLDTRTAALMSSSVDTSSRLNESAQKPDSVEINGVQLDKTLQLPKLENLSQAKNEALLRENILFNKQEMANHMQQQIGMMLSKNMKSIDIRLDPPDLGTMQIKLTMNNDQASVSFVVSNQQAKDALDASLPRLRDMLEQQGMELADSDVQHGNAKGESETGDSENGGANGNGTSGEENQDEANLVAQDNLNRAINSPWNVDYYA</sequence>
<gene>
    <name evidence="6" type="ORF">BTO11_08950</name>
</gene>
<organism evidence="6 7">
    <name type="scientific">Psychrosphaera saromensis</name>
    <dbReference type="NCBI Taxonomy" id="716813"/>
    <lineage>
        <taxon>Bacteria</taxon>
        <taxon>Pseudomonadati</taxon>
        <taxon>Pseudomonadota</taxon>
        <taxon>Gammaproteobacteria</taxon>
        <taxon>Alteromonadales</taxon>
        <taxon>Pseudoalteromonadaceae</taxon>
        <taxon>Psychrosphaera</taxon>
    </lineage>
</organism>
<keyword evidence="7" id="KW-1185">Reference proteome</keyword>
<feature type="region of interest" description="Disordered" evidence="4">
    <location>
        <begin position="353"/>
        <end position="375"/>
    </location>
</feature>
<dbReference type="AlphaFoldDB" id="A0A2S7UUV8"/>
<evidence type="ECO:0000256" key="1">
    <source>
        <dbReference type="ARBA" id="ARBA00003944"/>
    </source>
</evidence>
<feature type="domain" description="Flagellar hook-length control protein-like C-terminal" evidence="5">
    <location>
        <begin position="549"/>
        <end position="629"/>
    </location>
</feature>
<dbReference type="PRINTS" id="PR01007">
    <property type="entry name" value="FLGHOOKFLIK"/>
</dbReference>
<dbReference type="InterPro" id="IPR052563">
    <property type="entry name" value="FliK"/>
</dbReference>
<evidence type="ECO:0000313" key="7">
    <source>
        <dbReference type="Proteomes" id="UP000239007"/>
    </source>
</evidence>
<comment type="similarity">
    <text evidence="2">Belongs to the FliK family.</text>
</comment>
<feature type="region of interest" description="Disordered" evidence="4">
    <location>
        <begin position="620"/>
        <end position="663"/>
    </location>
</feature>
<dbReference type="CDD" id="cd17470">
    <property type="entry name" value="T3SS_Flik_C"/>
    <property type="match status" value="1"/>
</dbReference>
<dbReference type="OrthoDB" id="1792985at2"/>
<dbReference type="PANTHER" id="PTHR37533">
    <property type="entry name" value="FLAGELLAR HOOK-LENGTH CONTROL PROTEIN"/>
    <property type="match status" value="1"/>
</dbReference>
<dbReference type="GO" id="GO:0044780">
    <property type="term" value="P:bacterial-type flagellum assembly"/>
    <property type="evidence" value="ECO:0007669"/>
    <property type="project" value="InterPro"/>
</dbReference>
<dbReference type="RefSeq" id="WP_105052273.1">
    <property type="nucleotide sequence ID" value="NZ_BMYG01000002.1"/>
</dbReference>